<gene>
    <name evidence="1" type="ORF">ILEXP_LOCUS18723</name>
</gene>
<dbReference type="EMBL" id="CAUOFW020002054">
    <property type="protein sequence ID" value="CAK9150567.1"/>
    <property type="molecule type" value="Genomic_DNA"/>
</dbReference>
<organism evidence="1 2">
    <name type="scientific">Ilex paraguariensis</name>
    <name type="common">yerba mate</name>
    <dbReference type="NCBI Taxonomy" id="185542"/>
    <lineage>
        <taxon>Eukaryota</taxon>
        <taxon>Viridiplantae</taxon>
        <taxon>Streptophyta</taxon>
        <taxon>Embryophyta</taxon>
        <taxon>Tracheophyta</taxon>
        <taxon>Spermatophyta</taxon>
        <taxon>Magnoliopsida</taxon>
        <taxon>eudicotyledons</taxon>
        <taxon>Gunneridae</taxon>
        <taxon>Pentapetalae</taxon>
        <taxon>asterids</taxon>
        <taxon>campanulids</taxon>
        <taxon>Aquifoliales</taxon>
        <taxon>Aquifoliaceae</taxon>
        <taxon>Ilex</taxon>
    </lineage>
</organism>
<protein>
    <submittedName>
        <fullName evidence="1">Uncharacterized protein</fullName>
    </submittedName>
</protein>
<name>A0ABC8S815_9AQUA</name>
<comment type="caution">
    <text evidence="1">The sequence shown here is derived from an EMBL/GenBank/DDBJ whole genome shotgun (WGS) entry which is preliminary data.</text>
</comment>
<dbReference type="InterPro" id="IPR036909">
    <property type="entry name" value="Cyt_c-like_dom_sf"/>
</dbReference>
<dbReference type="Gene3D" id="1.10.760.10">
    <property type="entry name" value="Cytochrome c-like domain"/>
    <property type="match status" value="1"/>
</dbReference>
<reference evidence="1 2" key="1">
    <citation type="submission" date="2024-02" db="EMBL/GenBank/DDBJ databases">
        <authorList>
            <person name="Vignale AGUSTIN F."/>
            <person name="Sosa J E."/>
            <person name="Modenutti C."/>
        </authorList>
    </citation>
    <scope>NUCLEOTIDE SEQUENCE [LARGE SCALE GENOMIC DNA]</scope>
</reference>
<evidence type="ECO:0000313" key="1">
    <source>
        <dbReference type="EMBL" id="CAK9150567.1"/>
    </source>
</evidence>
<dbReference type="Proteomes" id="UP001642360">
    <property type="component" value="Unassembled WGS sequence"/>
</dbReference>
<dbReference type="InterPro" id="IPR002327">
    <property type="entry name" value="Cyt_c_1A/1B"/>
</dbReference>
<dbReference type="PRINTS" id="PR00604">
    <property type="entry name" value="CYTCHRMECIAB"/>
</dbReference>
<evidence type="ECO:0000313" key="2">
    <source>
        <dbReference type="Proteomes" id="UP001642360"/>
    </source>
</evidence>
<dbReference type="AlphaFoldDB" id="A0ABC8S815"/>
<sequence length="136" mass="15118">MSSQTDLAFAGNFSITYCQPDNLYIALHHTLWDWRCSKVCSTFFSSFMLTRVSNELGAGNPHKARVAVWAVMFLAITEAVITDIGLMFSQLGSLSNCVLEETRDLYIPGTKTVFPGLKKPKERADLIAYLKEATSS</sequence>
<proteinExistence type="predicted"/>
<keyword evidence="2" id="KW-1185">Reference proteome</keyword>
<accession>A0ABC8S815</accession>